<feature type="compositionally biased region" description="Polar residues" evidence="1">
    <location>
        <begin position="841"/>
        <end position="852"/>
    </location>
</feature>
<feature type="compositionally biased region" description="Basic and acidic residues" evidence="1">
    <location>
        <begin position="473"/>
        <end position="511"/>
    </location>
</feature>
<feature type="compositionally biased region" description="Basic and acidic residues" evidence="1">
    <location>
        <begin position="883"/>
        <end position="912"/>
    </location>
</feature>
<organism evidence="2 3">
    <name type="scientific">Besnoitia besnoiti</name>
    <name type="common">Apicomplexan protozoan</name>
    <dbReference type="NCBI Taxonomy" id="94643"/>
    <lineage>
        <taxon>Eukaryota</taxon>
        <taxon>Sar</taxon>
        <taxon>Alveolata</taxon>
        <taxon>Apicomplexa</taxon>
        <taxon>Conoidasida</taxon>
        <taxon>Coccidia</taxon>
        <taxon>Eucoccidiorida</taxon>
        <taxon>Eimeriorina</taxon>
        <taxon>Sarcocystidae</taxon>
        <taxon>Besnoitia</taxon>
    </lineage>
</organism>
<feature type="region of interest" description="Disordered" evidence="1">
    <location>
        <begin position="624"/>
        <end position="660"/>
    </location>
</feature>
<feature type="compositionally biased region" description="Low complexity" evidence="1">
    <location>
        <begin position="1747"/>
        <end position="1782"/>
    </location>
</feature>
<reference evidence="2 3" key="1">
    <citation type="submission" date="2017-09" db="EMBL/GenBank/DDBJ databases">
        <title>Genome sequencing of Besnoitia besnoiti strain Bb-Ger1.</title>
        <authorList>
            <person name="Schares G."/>
            <person name="Venepally P."/>
            <person name="Lorenzi H.A."/>
        </authorList>
    </citation>
    <scope>NUCLEOTIDE SEQUENCE [LARGE SCALE GENOMIC DNA]</scope>
    <source>
        <strain evidence="2 3">Bb-Ger1</strain>
    </source>
</reference>
<feature type="region of interest" description="Disordered" evidence="1">
    <location>
        <begin position="1401"/>
        <end position="1547"/>
    </location>
</feature>
<proteinExistence type="predicted"/>
<evidence type="ECO:0000313" key="3">
    <source>
        <dbReference type="Proteomes" id="UP000224006"/>
    </source>
</evidence>
<feature type="compositionally biased region" description="Basic and acidic residues" evidence="1">
    <location>
        <begin position="1220"/>
        <end position="1246"/>
    </location>
</feature>
<feature type="compositionally biased region" description="Basic residues" evidence="1">
    <location>
        <begin position="1417"/>
        <end position="1434"/>
    </location>
</feature>
<feature type="region of interest" description="Disordered" evidence="1">
    <location>
        <begin position="1206"/>
        <end position="1266"/>
    </location>
</feature>
<feature type="compositionally biased region" description="Basic and acidic residues" evidence="1">
    <location>
        <begin position="1453"/>
        <end position="1464"/>
    </location>
</feature>
<name>A0A2A9MKG7_BESBE</name>
<feature type="region of interest" description="Disordered" evidence="1">
    <location>
        <begin position="302"/>
        <end position="390"/>
    </location>
</feature>
<dbReference type="VEuPathDB" id="ToxoDB:BESB_043650"/>
<feature type="compositionally biased region" description="Polar residues" evidence="1">
    <location>
        <begin position="458"/>
        <end position="467"/>
    </location>
</feature>
<accession>A0A2A9MKG7</accession>
<feature type="compositionally biased region" description="Basic and acidic residues" evidence="1">
    <location>
        <begin position="1140"/>
        <end position="1150"/>
    </location>
</feature>
<keyword evidence="3" id="KW-1185">Reference proteome</keyword>
<protein>
    <submittedName>
        <fullName evidence="2">Uncharacterized protein</fullName>
    </submittedName>
</protein>
<dbReference type="KEGG" id="bbes:BESB_043650"/>
<feature type="compositionally biased region" description="Low complexity" evidence="1">
    <location>
        <begin position="1122"/>
        <end position="1139"/>
    </location>
</feature>
<feature type="region of interest" description="Disordered" evidence="1">
    <location>
        <begin position="823"/>
        <end position="921"/>
    </location>
</feature>
<feature type="region of interest" description="Disordered" evidence="1">
    <location>
        <begin position="1611"/>
        <end position="1785"/>
    </location>
</feature>
<dbReference type="STRING" id="94643.A0A2A9MKG7"/>
<feature type="compositionally biased region" description="Basic and acidic residues" evidence="1">
    <location>
        <begin position="861"/>
        <end position="870"/>
    </location>
</feature>
<feature type="compositionally biased region" description="Basic and acidic residues" evidence="1">
    <location>
        <begin position="1407"/>
        <end position="1416"/>
    </location>
</feature>
<dbReference type="GeneID" id="40309295"/>
<feature type="compositionally biased region" description="Basic and acidic residues" evidence="1">
    <location>
        <begin position="624"/>
        <end position="634"/>
    </location>
</feature>
<evidence type="ECO:0000313" key="2">
    <source>
        <dbReference type="EMBL" id="PFH36173.1"/>
    </source>
</evidence>
<evidence type="ECO:0000256" key="1">
    <source>
        <dbReference type="SAM" id="MobiDB-lite"/>
    </source>
</evidence>
<gene>
    <name evidence="2" type="ORF">BESB_043650</name>
</gene>
<feature type="compositionally biased region" description="Polar residues" evidence="1">
    <location>
        <begin position="1737"/>
        <end position="1746"/>
    </location>
</feature>
<feature type="region of interest" description="Disordered" evidence="1">
    <location>
        <begin position="25"/>
        <end position="153"/>
    </location>
</feature>
<feature type="region of interest" description="Disordered" evidence="1">
    <location>
        <begin position="1328"/>
        <end position="1384"/>
    </location>
</feature>
<feature type="compositionally biased region" description="Low complexity" evidence="1">
    <location>
        <begin position="647"/>
        <end position="660"/>
    </location>
</feature>
<feature type="region of interest" description="Disordered" evidence="1">
    <location>
        <begin position="1937"/>
        <end position="1981"/>
    </location>
</feature>
<dbReference type="OrthoDB" id="348960at2759"/>
<dbReference type="RefSeq" id="XP_029220182.1">
    <property type="nucleotide sequence ID" value="XM_029362816.1"/>
</dbReference>
<comment type="caution">
    <text evidence="2">The sequence shown here is derived from an EMBL/GenBank/DDBJ whole genome shotgun (WGS) entry which is preliminary data.</text>
</comment>
<feature type="compositionally biased region" description="Polar residues" evidence="1">
    <location>
        <begin position="326"/>
        <end position="335"/>
    </location>
</feature>
<feature type="region of interest" description="Disordered" evidence="1">
    <location>
        <begin position="547"/>
        <end position="568"/>
    </location>
</feature>
<feature type="region of interest" description="Disordered" evidence="1">
    <location>
        <begin position="753"/>
        <end position="773"/>
    </location>
</feature>
<feature type="region of interest" description="Disordered" evidence="1">
    <location>
        <begin position="1122"/>
        <end position="1155"/>
    </location>
</feature>
<dbReference type="EMBL" id="NWUJ01000003">
    <property type="protein sequence ID" value="PFH36173.1"/>
    <property type="molecule type" value="Genomic_DNA"/>
</dbReference>
<feature type="compositionally biased region" description="Basic and acidic residues" evidence="1">
    <location>
        <begin position="1634"/>
        <end position="1648"/>
    </location>
</feature>
<sequence length="2005" mass="210810">MDGADSAPASAASASYHAEAVGATLAGSVTHRQSRGDPQRGGGELVGPTGSALGVSAPAGDGKLPDGASAARAVASESTQQHHAEAASPLAGKGSLRRPGTSSGRADSALERSESASSSSCPFPAGPPPACGTFPRRPSRGSSDRRDGLLNSKCGSAPFSAGARFFLVPLPSRLGCLLSPASRSRAEVGGLAAPGLKVDAHSVSPPALDARESKCGFSPSSASDAASTCRMEADAQEPQATRQVAAGAVSPMRSADASENAQGHLETRCVSVGFDWASKYPWGLETLLTEHAFDQARRRKEARRLGGSASPCLKAGDDAKAGDPVQTGTQTQSRTGPMAGRHDATSNGDIPCTKQDDVQSTSRVKTEEDESKGGISRGHNRASPEGEGTVVRRGEERVDFFVLPPLPCCSCCLCKGTGCRGSLRSSSRVLREAPSQLSSCQHCFCWAQSGCRSARVASQTSDPTHTHGSAFADPHEATSLKENRERQEKRGHGKRDARETKELKLGVSRENKYEAPRGRTLHLRPLLRHDGACASLLSALISHVKSSHRGSKLTESASTLAPSEEASSWLPPCRAFGDHWEAAVNPEFCQLTPCCAAGPIRMHQTGGMDSCRVPVLASDSLERPAKLDLSDRTPSKKASAAEGEKQSFSCTSSSSSPPSSSGCASSSCDASASSRRAPHSSRRETPQSAGDVSLASVHLSACVSVPCCVRRVRFFLPEHLALQDLLPSLRPSSAALGAASPLSPHPECLEKTRKAALSSAPADGGAGASREGDGVKVNNQVVLPYVVGDGRSFAGMGFVPALCTCRDRNLFKPWLLKRHAEMTRKKRGRGGNALAHKDAAQQDSASGSTENVASEGGAGEDEPKAADRRQGTAAEVKPVAALIREDENGEKAASDPEEKETVPSRRARDTQAHTDASSEAVAEANALSGLHAAPEQKDEAKAVRFSVCPPTLAERPDSPSSSSPSAAPSRSPFPSVCPSPSCQGLLFVPYSLIEVPLVRGVESLSSLAETVAFPSNTELFSGLLRHTAVVVCASEAHERQCWRALKGAKLHLSSVVFDVDAGDFVPFHSRRDAAFDPKKERRGKSDSVLPFREQVQLDQHLTELQHVGEAASSSAASLFAETAETGTKENGGAAEATGAEARERDAETKENGVSGALSTEDLVALVFDPVDTEGRQRIASFAAERRPMEIALRSVGCLGKNPCQAERAQTHKRGGGGNRRAAELRGGVREGGERDSGRTGGGDEKTTGVGLEGREPSGGTAPDVQDADAEQERLLLLQTLASHLLAEAEGRFTGEEDEHENVGTQGRLADKECWCAVPGHRDEAAVSAQSSSADNEECALSGNKRGEKEKRYASHTEEFLPPPSSVDFFSSSGRSAARALERAGQRPDLFSEGALLSLAAQLFSAETPEKERDLSTRKRKRRREALSSRSRRRHSVTDSDVEESRLGSGESGETDRKGRRRDAGDVVAQAGRGRGAEEESGRQGTLSLPVSPRSADEGDAPASGEGRARKRSSFLSRASSAESVSSPSSFDSMPCSTLSSPALGRPSLASLAGRAGEWAGTTRVECHRGGRVVRESSHACRLREAYCRRRGLVWGEEQERELAKLESLFKHDPRSARSRPAATSGLPAPATENGVRRDKAGEEREAQRHKPRDPLPVVVPARIGGQVPPPLPNPATVSSAAGAEETGSRRAGTPGSAAPPAPPVRQRAVGGHCAQAAPPPSSSPPPLPRAHPDPLGSHSSSYQPNIASSSSFSSVSLSVPSSAFGSSASASSMSSSSSVSVSHGGGEPVVLLPRNPFPLVPSADCQRSLASVSSSSAQHEEKRVAVAASAGVWERAEEFAGCRGYAAVPPPTIRPLYGAHAEDAQTAAHGMEACVSLADSAGRAFSLSGIARETRDRGRDDEMRRSASDFVSRPLSAGPKIILLPNSYQKAEQWYSSDAAQPGGDERTASSPKAALNLRAAGRRGEETRAANYDEEEEAKKKLVGHQLQQARLMRHNANPNLRNF</sequence>
<feature type="compositionally biased region" description="Low complexity" evidence="1">
    <location>
        <begin position="1513"/>
        <end position="1536"/>
    </location>
</feature>
<feature type="compositionally biased region" description="Low complexity" evidence="1">
    <location>
        <begin position="1365"/>
        <end position="1378"/>
    </location>
</feature>
<feature type="compositionally biased region" description="Pro residues" evidence="1">
    <location>
        <begin position="1717"/>
        <end position="1729"/>
    </location>
</feature>
<feature type="compositionally biased region" description="Low complexity" evidence="1">
    <location>
        <begin position="958"/>
        <end position="974"/>
    </location>
</feature>
<dbReference type="Proteomes" id="UP000224006">
    <property type="component" value="Chromosome III"/>
</dbReference>
<feature type="region of interest" description="Disordered" evidence="1">
    <location>
        <begin position="950"/>
        <end position="974"/>
    </location>
</feature>
<feature type="compositionally biased region" description="Basic and acidic residues" evidence="1">
    <location>
        <begin position="1344"/>
        <end position="1358"/>
    </location>
</feature>
<feature type="region of interest" description="Disordered" evidence="1">
    <location>
        <begin position="458"/>
        <end position="511"/>
    </location>
</feature>